<dbReference type="AlphaFoldDB" id="A0A9P5ZLR5"/>
<sequence>MPSILLSCFRYESRGESTVLTYTFALPSVVGCGCSVLRAGAGWVLDCHIISSAHPTRQIAFMDMIYTDINIKTRSRILMPWVGCLIVRGLIVMG</sequence>
<name>A0A9P5ZLR5_PLEER</name>
<evidence type="ECO:0000313" key="1">
    <source>
        <dbReference type="EMBL" id="KAF9490398.1"/>
    </source>
</evidence>
<dbReference type="Proteomes" id="UP000807025">
    <property type="component" value="Unassembled WGS sequence"/>
</dbReference>
<protein>
    <submittedName>
        <fullName evidence="1">Uncharacterized protein</fullName>
    </submittedName>
</protein>
<organism evidence="1 2">
    <name type="scientific">Pleurotus eryngii</name>
    <name type="common">Boletus of the steppes</name>
    <dbReference type="NCBI Taxonomy" id="5323"/>
    <lineage>
        <taxon>Eukaryota</taxon>
        <taxon>Fungi</taxon>
        <taxon>Dikarya</taxon>
        <taxon>Basidiomycota</taxon>
        <taxon>Agaricomycotina</taxon>
        <taxon>Agaricomycetes</taxon>
        <taxon>Agaricomycetidae</taxon>
        <taxon>Agaricales</taxon>
        <taxon>Pleurotineae</taxon>
        <taxon>Pleurotaceae</taxon>
        <taxon>Pleurotus</taxon>
    </lineage>
</organism>
<dbReference type="EMBL" id="MU154643">
    <property type="protein sequence ID" value="KAF9490398.1"/>
    <property type="molecule type" value="Genomic_DNA"/>
</dbReference>
<reference evidence="1" key="1">
    <citation type="submission" date="2020-11" db="EMBL/GenBank/DDBJ databases">
        <authorList>
            <consortium name="DOE Joint Genome Institute"/>
            <person name="Ahrendt S."/>
            <person name="Riley R."/>
            <person name="Andreopoulos W."/>
            <person name="Labutti K."/>
            <person name="Pangilinan J."/>
            <person name="Ruiz-Duenas F.J."/>
            <person name="Barrasa J.M."/>
            <person name="Sanchez-Garcia M."/>
            <person name="Camarero S."/>
            <person name="Miyauchi S."/>
            <person name="Serrano A."/>
            <person name="Linde D."/>
            <person name="Babiker R."/>
            <person name="Drula E."/>
            <person name="Ayuso-Fernandez I."/>
            <person name="Pacheco R."/>
            <person name="Padilla G."/>
            <person name="Ferreira P."/>
            <person name="Barriuso J."/>
            <person name="Kellner H."/>
            <person name="Castanera R."/>
            <person name="Alfaro M."/>
            <person name="Ramirez L."/>
            <person name="Pisabarro A.G."/>
            <person name="Kuo A."/>
            <person name="Tritt A."/>
            <person name="Lipzen A."/>
            <person name="He G."/>
            <person name="Yan M."/>
            <person name="Ng V."/>
            <person name="Cullen D."/>
            <person name="Martin F."/>
            <person name="Rosso M.-N."/>
            <person name="Henrissat B."/>
            <person name="Hibbett D."/>
            <person name="Martinez A.T."/>
            <person name="Grigoriev I.V."/>
        </authorList>
    </citation>
    <scope>NUCLEOTIDE SEQUENCE</scope>
    <source>
        <strain evidence="1">ATCC 90797</strain>
    </source>
</reference>
<keyword evidence="2" id="KW-1185">Reference proteome</keyword>
<gene>
    <name evidence="1" type="ORF">BDN71DRAFT_196833</name>
</gene>
<comment type="caution">
    <text evidence="1">The sequence shown here is derived from an EMBL/GenBank/DDBJ whole genome shotgun (WGS) entry which is preliminary data.</text>
</comment>
<accession>A0A9P5ZLR5</accession>
<evidence type="ECO:0000313" key="2">
    <source>
        <dbReference type="Proteomes" id="UP000807025"/>
    </source>
</evidence>
<proteinExistence type="predicted"/>